<dbReference type="Gene3D" id="3.30.9.10">
    <property type="entry name" value="D-Amino Acid Oxidase, subunit A, domain 2"/>
    <property type="match status" value="1"/>
</dbReference>
<evidence type="ECO:0000313" key="7">
    <source>
        <dbReference type="Proteomes" id="UP000240509"/>
    </source>
</evidence>
<feature type="domain" description="FAD dependent oxidoreductase" evidence="5">
    <location>
        <begin position="4"/>
        <end position="349"/>
    </location>
</feature>
<reference evidence="6 7" key="1">
    <citation type="submission" date="2018-03" db="EMBL/GenBank/DDBJ databases">
        <title>Alkalicoccus saliphilus sp. nov., isolated from a mineral pool.</title>
        <authorList>
            <person name="Zhao B."/>
        </authorList>
    </citation>
    <scope>NUCLEOTIDE SEQUENCE [LARGE SCALE GENOMIC DNA]</scope>
    <source>
        <strain evidence="6 7">6AG</strain>
    </source>
</reference>
<dbReference type="Pfam" id="PF01266">
    <property type="entry name" value="DAO"/>
    <property type="match status" value="1"/>
</dbReference>
<dbReference type="InterPro" id="IPR006076">
    <property type="entry name" value="FAD-dep_OxRdtase"/>
</dbReference>
<dbReference type="Gene3D" id="3.50.50.60">
    <property type="entry name" value="FAD/NAD(P)-binding domain"/>
    <property type="match status" value="1"/>
</dbReference>
<dbReference type="SUPFAM" id="SSF51971">
    <property type="entry name" value="Nucleotide-binding domain"/>
    <property type="match status" value="1"/>
</dbReference>
<protein>
    <submittedName>
        <fullName evidence="6">FAD-dependent oxidoreductase</fullName>
    </submittedName>
</protein>
<keyword evidence="3" id="KW-0285">Flavoprotein</keyword>
<dbReference type="Proteomes" id="UP000240509">
    <property type="component" value="Unassembled WGS sequence"/>
</dbReference>
<accession>A0A2T4UA84</accession>
<dbReference type="EMBL" id="PZJJ01000002">
    <property type="protein sequence ID" value="PTL40317.1"/>
    <property type="molecule type" value="Genomic_DNA"/>
</dbReference>
<sequence>MKINVIGGGILGASAAFHLALEGAEVTLFDAGHKGRATSAGAGIIGPWLSQRRNKAWYNMARGGAAYYPSLMEKLAWFNETDTGYKKVGAVHLHDLEERLQHKYKHALKRREDAPEVGEVSLLSEQETKKMFPYIREGYRSVHVTGSARVDGRALNEALIRAAEKQGVKVVRSEASLITEDNAVHGASADGESIRADRTIITAGAWSRKLLEKSGYWCEVSPQKGQIIHMRVPDDNENWPVVMPHSEYYLLNFGRGHIVFGATREDETGFDTRPTVGGQQEIMKACLELAPGLADAEIIETRVGIRPFTPGFLPVFGEVPELKNAFMADGLGASGLTSGPFLGREIAALTLGLSTALDPQMYNLSSTAGKNGF</sequence>
<evidence type="ECO:0000256" key="1">
    <source>
        <dbReference type="ARBA" id="ARBA00001974"/>
    </source>
</evidence>
<dbReference type="PANTHER" id="PTHR13847">
    <property type="entry name" value="SARCOSINE DEHYDROGENASE-RELATED"/>
    <property type="match status" value="1"/>
</dbReference>
<proteinExistence type="inferred from homology"/>
<comment type="caution">
    <text evidence="6">The sequence shown here is derived from an EMBL/GenBank/DDBJ whole genome shotgun (WGS) entry which is preliminary data.</text>
</comment>
<evidence type="ECO:0000256" key="2">
    <source>
        <dbReference type="ARBA" id="ARBA00009410"/>
    </source>
</evidence>
<dbReference type="AlphaFoldDB" id="A0A2T4UA84"/>
<dbReference type="InterPro" id="IPR036188">
    <property type="entry name" value="FAD/NAD-bd_sf"/>
</dbReference>
<evidence type="ECO:0000256" key="4">
    <source>
        <dbReference type="ARBA" id="ARBA00023002"/>
    </source>
</evidence>
<comment type="similarity">
    <text evidence="2">Belongs to the DadA oxidoreductase family.</text>
</comment>
<dbReference type="RefSeq" id="WP_107583495.1">
    <property type="nucleotide sequence ID" value="NZ_PZJJ01000002.1"/>
</dbReference>
<dbReference type="PANTHER" id="PTHR13847:SF286">
    <property type="entry name" value="D-AMINO ACID DEHYDROGENASE"/>
    <property type="match status" value="1"/>
</dbReference>
<evidence type="ECO:0000313" key="6">
    <source>
        <dbReference type="EMBL" id="PTL40317.1"/>
    </source>
</evidence>
<dbReference type="GO" id="GO:0005737">
    <property type="term" value="C:cytoplasm"/>
    <property type="evidence" value="ECO:0007669"/>
    <property type="project" value="TreeGrafter"/>
</dbReference>
<keyword evidence="7" id="KW-1185">Reference proteome</keyword>
<organism evidence="6 7">
    <name type="scientific">Alkalicoccus saliphilus</name>
    <dbReference type="NCBI Taxonomy" id="200989"/>
    <lineage>
        <taxon>Bacteria</taxon>
        <taxon>Bacillati</taxon>
        <taxon>Bacillota</taxon>
        <taxon>Bacilli</taxon>
        <taxon>Bacillales</taxon>
        <taxon>Bacillaceae</taxon>
        <taxon>Alkalicoccus</taxon>
    </lineage>
</organism>
<dbReference type="SUPFAM" id="SSF54373">
    <property type="entry name" value="FAD-linked reductases, C-terminal domain"/>
    <property type="match status" value="1"/>
</dbReference>
<dbReference type="GO" id="GO:0016491">
    <property type="term" value="F:oxidoreductase activity"/>
    <property type="evidence" value="ECO:0007669"/>
    <property type="project" value="UniProtKB-KW"/>
</dbReference>
<evidence type="ECO:0000259" key="5">
    <source>
        <dbReference type="Pfam" id="PF01266"/>
    </source>
</evidence>
<evidence type="ECO:0000256" key="3">
    <source>
        <dbReference type="ARBA" id="ARBA00022630"/>
    </source>
</evidence>
<keyword evidence="4" id="KW-0560">Oxidoreductase</keyword>
<comment type="cofactor">
    <cofactor evidence="1">
        <name>FAD</name>
        <dbReference type="ChEBI" id="CHEBI:57692"/>
    </cofactor>
</comment>
<dbReference type="OrthoDB" id="9805337at2"/>
<gene>
    <name evidence="6" type="ORF">C6Y45_02745</name>
</gene>
<name>A0A2T4UA84_9BACI</name>